<dbReference type="Gene3D" id="3.20.20.140">
    <property type="entry name" value="Metal-dependent hydrolases"/>
    <property type="match status" value="1"/>
</dbReference>
<name>A0A4Y6PW48_PERCE</name>
<dbReference type="InterPro" id="IPR032466">
    <property type="entry name" value="Metal_Hydrolase"/>
</dbReference>
<evidence type="ECO:0000313" key="3">
    <source>
        <dbReference type="Proteomes" id="UP000315995"/>
    </source>
</evidence>
<evidence type="ECO:0008006" key="4">
    <source>
        <dbReference type="Google" id="ProtNLM"/>
    </source>
</evidence>
<keyword evidence="3" id="KW-1185">Reference proteome</keyword>
<feature type="signal peptide" evidence="1">
    <location>
        <begin position="1"/>
        <end position="36"/>
    </location>
</feature>
<accession>A0A4Y6PW48</accession>
<dbReference type="SUPFAM" id="SSF51556">
    <property type="entry name" value="Metallo-dependent hydrolases"/>
    <property type="match status" value="1"/>
</dbReference>
<proteinExistence type="predicted"/>
<evidence type="ECO:0000313" key="2">
    <source>
        <dbReference type="EMBL" id="QDG52538.1"/>
    </source>
</evidence>
<dbReference type="EMBL" id="CP041186">
    <property type="protein sequence ID" value="QDG52538.1"/>
    <property type="molecule type" value="Genomic_DNA"/>
</dbReference>
<feature type="chain" id="PRO_5030106544" description="Peptidase M19" evidence="1">
    <location>
        <begin position="37"/>
        <end position="771"/>
    </location>
</feature>
<gene>
    <name evidence="2" type="ORF">FIV42_17890</name>
</gene>
<keyword evidence="1" id="KW-0732">Signal</keyword>
<dbReference type="Proteomes" id="UP000315995">
    <property type="component" value="Chromosome"/>
</dbReference>
<evidence type="ECO:0000256" key="1">
    <source>
        <dbReference type="SAM" id="SignalP"/>
    </source>
</evidence>
<organism evidence="2 3">
    <name type="scientific">Persicimonas caeni</name>
    <dbReference type="NCBI Taxonomy" id="2292766"/>
    <lineage>
        <taxon>Bacteria</taxon>
        <taxon>Deltaproteobacteria</taxon>
        <taxon>Bradymonadales</taxon>
        <taxon>Bradymonadaceae</taxon>
        <taxon>Persicimonas</taxon>
    </lineage>
</organism>
<accession>A0A5B8Y7H8</accession>
<sequence length="771" mass="84852">MISVWNGFAMKLGMRASALPLVFIFSSLALSLSACSDDADEVQREAAPENDGIYGFVDGCYTMDAVAPGKAKAKFLAPADDGQGFAFSAADAASASRFTMRASDLATYLFYDEEEQYFVAEEGEFVRKAELSSDIFELDDAYLPGAQWQLEVSVHDETRFQLRHLKSGQYLTTGGLTESADEAAVVTLYPAEGCAEYPELTVDAEGEVTPRQFDDGSVWGIVETHSHILSNFGFGGAGIFHGSAFHPLGVEHALPSCEMFHAAEGRADLFGFGFDQGDDLDQDALLQGIVTGRTPEFNHHTEGYPEFTDWPSAHDSSTHQTQYYTWMKRAYLGGLRLMVQHATTNQIICELLAGSDTQPIRYSCNDMVAVDRIIEETRNLERYIDAQEGGPGKGWFRIVESPEEARQVINEGKMAIVLGIETSNLFDCFLTPPDGKERCTEQDVVEKLDEYYEKGVRVIFPVHKYDNGFSAGDGHRSIIELGNFIQTGHKSNFVEDCPDIPSVFDKGDVQFGGLNGPRDNYFADPLYDMSGFGDDPVGTLFDHVGMLNGGPLEGDYCMNAGLTPLGEFLIEELMKRGMVIEIDHLPRRSYERAFEMLETNDYPAVGSHGNNNNGKLYELGGVSKFNFKSCSDPSQPGTRDDNLQERIALIEAAGGYPAEGFGFDLNGFAGAPGPRFGDNSVCSEPQENPVTYPFDSFSGEVTFTEPRVGDRTIDFNTEGFAHIGMLPELIEDVRNDGVSDEDLDPLFRSAEGYLRMWEKSIERGEALGSAQ</sequence>
<reference evidence="2 3" key="1">
    <citation type="submission" date="2019-06" db="EMBL/GenBank/DDBJ databases">
        <title>Persicimonas caeni gen. nov., sp. nov., a predatory bacterium isolated from solar saltern.</title>
        <authorList>
            <person name="Wang S."/>
        </authorList>
    </citation>
    <scope>NUCLEOTIDE SEQUENCE [LARGE SCALE GENOMIC DNA]</scope>
    <source>
        <strain evidence="2 3">YN101</strain>
    </source>
</reference>
<dbReference type="OrthoDB" id="2479530at2"/>
<dbReference type="AlphaFoldDB" id="A0A4Y6PW48"/>
<protein>
    <recommendedName>
        <fullName evidence="4">Peptidase M19</fullName>
    </recommendedName>
</protein>